<organism evidence="3 4">
    <name type="scientific">Planomicrobium soli</name>
    <dbReference type="NCBI Taxonomy" id="1176648"/>
    <lineage>
        <taxon>Bacteria</taxon>
        <taxon>Bacillati</taxon>
        <taxon>Bacillota</taxon>
        <taxon>Bacilli</taxon>
        <taxon>Bacillales</taxon>
        <taxon>Caryophanaceae</taxon>
        <taxon>Planomicrobium</taxon>
    </lineage>
</organism>
<dbReference type="InterPro" id="IPR057253">
    <property type="entry name" value="CoiA-like_N"/>
</dbReference>
<accession>A0A2P8FXQ3</accession>
<comment type="caution">
    <text evidence="3">The sequence shown here is derived from an EMBL/GenBank/DDBJ whole genome shotgun (WGS) entry which is preliminary data.</text>
</comment>
<dbReference type="Proteomes" id="UP000242682">
    <property type="component" value="Unassembled WGS sequence"/>
</dbReference>
<evidence type="ECO:0000259" key="2">
    <source>
        <dbReference type="Pfam" id="PF25164"/>
    </source>
</evidence>
<feature type="domain" description="Competence protein CoiA nuclease-like" evidence="1">
    <location>
        <begin position="85"/>
        <end position="230"/>
    </location>
</feature>
<dbReference type="InterPro" id="IPR010330">
    <property type="entry name" value="CoiA_nuc"/>
</dbReference>
<evidence type="ECO:0000313" key="4">
    <source>
        <dbReference type="Proteomes" id="UP000242682"/>
    </source>
</evidence>
<reference evidence="3 4" key="1">
    <citation type="submission" date="2018-03" db="EMBL/GenBank/DDBJ databases">
        <title>Genomic Encyclopedia of Type Strains, Phase III (KMG-III): the genomes of soil and plant-associated and newly described type strains.</title>
        <authorList>
            <person name="Whitman W."/>
        </authorList>
    </citation>
    <scope>NUCLEOTIDE SEQUENCE [LARGE SCALE GENOMIC DNA]</scope>
    <source>
        <strain evidence="3 4">CGMCC 1.12259</strain>
    </source>
</reference>
<dbReference type="Pfam" id="PF06054">
    <property type="entry name" value="CoiA_nuc"/>
    <property type="match status" value="1"/>
</dbReference>
<dbReference type="EMBL" id="PYAT01000019">
    <property type="protein sequence ID" value="PSL26506.1"/>
    <property type="molecule type" value="Genomic_DNA"/>
</dbReference>
<proteinExistence type="predicted"/>
<dbReference type="InterPro" id="IPR021176">
    <property type="entry name" value="Competence-induced_CoiA"/>
</dbReference>
<feature type="domain" description="Competence protein CoiA-like N-terminal" evidence="2">
    <location>
        <begin position="35"/>
        <end position="80"/>
    </location>
</feature>
<gene>
    <name evidence="3" type="ORF">B0H99_11943</name>
</gene>
<dbReference type="PIRSF" id="PIRSF007487">
    <property type="entry name" value="Competence-induced_CoiA_bac"/>
    <property type="match status" value="1"/>
</dbReference>
<dbReference type="AlphaFoldDB" id="A0A2P8FXQ3"/>
<protein>
    <submittedName>
        <fullName evidence="3">Competence CoiA-like predicted nuclease</fullName>
    </submittedName>
</protein>
<name>A0A2P8FXQ3_9BACL</name>
<evidence type="ECO:0000259" key="1">
    <source>
        <dbReference type="Pfam" id="PF06054"/>
    </source>
</evidence>
<evidence type="ECO:0000313" key="3">
    <source>
        <dbReference type="EMBL" id="PSL26506.1"/>
    </source>
</evidence>
<keyword evidence="4" id="KW-1185">Reference proteome</keyword>
<dbReference type="Pfam" id="PF25164">
    <property type="entry name" value="CoiA_N"/>
    <property type="match status" value="1"/>
</dbReference>
<sequence>MSFLWAFHTIRERRVISILVASTDNGSLVYLTGTHTKEELAAARRKTQFSCPTCGSSVILKVGEVKTPHFAHKNLSHCASYSEAESSMHLHGKLLLYQFFLSQNLTVELEKYFPVIRQRADLLINQHTAIEFQCSPIPAAQIMERTLGYTRSAVQTIWIGGLSEPLAEGIQELKLTHWKKEMLLETQKSPYLLLFSPKENRFYYCSNLIYISGSRWIVKVKSLAASKQQFPFAVPKQMTLAEFKTMSGLFDHARKKFIIAQYYSKNRVQNPFWRTCYEMGIDIRNLPKAIGLPMKNADLINCNAVLWQLQAVEAACKGITAASLIRSGKIPVHKSAAAKEAEALVESYLSLYEKLKGKSNQVSGYTNLLYDFYCKTL</sequence>